<dbReference type="InterPro" id="IPR014790">
    <property type="entry name" value="MutL_C"/>
</dbReference>
<keyword evidence="8" id="KW-0255">Endonuclease</keyword>
<evidence type="ECO:0000313" key="8">
    <source>
        <dbReference type="EMBL" id="HIS25186.1"/>
    </source>
</evidence>
<keyword evidence="8" id="KW-0378">Hydrolase</keyword>
<dbReference type="NCBIfam" id="TIGR00585">
    <property type="entry name" value="mutl"/>
    <property type="match status" value="1"/>
</dbReference>
<dbReference type="Gene3D" id="3.30.565.10">
    <property type="entry name" value="Histidine kinase-like ATPase, C-terminal domain"/>
    <property type="match status" value="1"/>
</dbReference>
<dbReference type="Gene3D" id="3.30.1370.100">
    <property type="entry name" value="MutL, C-terminal domain, regulatory subdomain"/>
    <property type="match status" value="1"/>
</dbReference>
<dbReference type="InterPro" id="IPR042120">
    <property type="entry name" value="MutL_C_dimsub"/>
</dbReference>
<dbReference type="SUPFAM" id="SSF118116">
    <property type="entry name" value="DNA mismatch repair protein MutL"/>
    <property type="match status" value="1"/>
</dbReference>
<evidence type="ECO:0000256" key="5">
    <source>
        <dbReference type="SAM" id="MobiDB-lite"/>
    </source>
</evidence>
<dbReference type="Gene3D" id="3.30.230.10">
    <property type="match status" value="1"/>
</dbReference>
<dbReference type="Pfam" id="PF01119">
    <property type="entry name" value="DNA_mis_repair"/>
    <property type="match status" value="1"/>
</dbReference>
<evidence type="ECO:0000313" key="9">
    <source>
        <dbReference type="Proteomes" id="UP000823982"/>
    </source>
</evidence>
<dbReference type="HAMAP" id="MF_00149">
    <property type="entry name" value="DNA_mis_repair"/>
    <property type="match status" value="1"/>
</dbReference>
<comment type="function">
    <text evidence="4">This protein is involved in the repair of mismatches in DNA. It is required for dam-dependent methyl-directed DNA mismatch repair. May act as a 'molecular matchmaker', a protein that promotes the formation of a stable complex between two or more DNA-binding proteins in an ATP-dependent manner without itself being part of a final effector complex.</text>
</comment>
<keyword evidence="3 4" id="KW-0234">DNA repair</keyword>
<feature type="region of interest" description="Disordered" evidence="5">
    <location>
        <begin position="411"/>
        <end position="435"/>
    </location>
</feature>
<feature type="domain" description="DNA mismatch repair protein S5" evidence="7">
    <location>
        <begin position="209"/>
        <end position="327"/>
    </location>
</feature>
<dbReference type="SUPFAM" id="SSF55874">
    <property type="entry name" value="ATPase domain of HSP90 chaperone/DNA topoisomerase II/histidine kinase"/>
    <property type="match status" value="1"/>
</dbReference>
<dbReference type="GO" id="GO:0030983">
    <property type="term" value="F:mismatched DNA binding"/>
    <property type="evidence" value="ECO:0007669"/>
    <property type="project" value="InterPro"/>
</dbReference>
<dbReference type="CDD" id="cd00782">
    <property type="entry name" value="MutL_Trans"/>
    <property type="match status" value="1"/>
</dbReference>
<reference evidence="8" key="1">
    <citation type="submission" date="2020-10" db="EMBL/GenBank/DDBJ databases">
        <authorList>
            <person name="Gilroy R."/>
        </authorList>
    </citation>
    <scope>NUCLEOTIDE SEQUENCE</scope>
    <source>
        <strain evidence="8">CHK157-1446</strain>
    </source>
</reference>
<dbReference type="SMART" id="SM00853">
    <property type="entry name" value="MutL_C"/>
    <property type="match status" value="1"/>
</dbReference>
<comment type="caution">
    <text evidence="8">The sequence shown here is derived from an EMBL/GenBank/DDBJ whole genome shotgun (WGS) entry which is preliminary data.</text>
</comment>
<evidence type="ECO:0000256" key="3">
    <source>
        <dbReference type="ARBA" id="ARBA00023204"/>
    </source>
</evidence>
<dbReference type="FunFam" id="3.30.565.10:FF:000003">
    <property type="entry name" value="DNA mismatch repair endonuclease MutL"/>
    <property type="match status" value="1"/>
</dbReference>
<dbReference type="InterPro" id="IPR042121">
    <property type="entry name" value="MutL_C_regsub"/>
</dbReference>
<dbReference type="InterPro" id="IPR036890">
    <property type="entry name" value="HATPase_C_sf"/>
</dbReference>
<accession>A0A9D1JIA8</accession>
<dbReference type="EMBL" id="DVIR01000066">
    <property type="protein sequence ID" value="HIS25186.1"/>
    <property type="molecule type" value="Genomic_DNA"/>
</dbReference>
<dbReference type="Pfam" id="PF08676">
    <property type="entry name" value="MutL_C"/>
    <property type="match status" value="1"/>
</dbReference>
<evidence type="ECO:0000259" key="6">
    <source>
        <dbReference type="SMART" id="SM00853"/>
    </source>
</evidence>
<dbReference type="InterPro" id="IPR020667">
    <property type="entry name" value="DNA_mismatch_repair_MutL"/>
</dbReference>
<dbReference type="InterPro" id="IPR020568">
    <property type="entry name" value="Ribosomal_Su5_D2-typ_SF"/>
</dbReference>
<keyword evidence="2 4" id="KW-0227">DNA damage</keyword>
<dbReference type="InterPro" id="IPR002099">
    <property type="entry name" value="MutL/Mlh/PMS"/>
</dbReference>
<dbReference type="InterPro" id="IPR038973">
    <property type="entry name" value="MutL/Mlh/Pms-like"/>
</dbReference>
<evidence type="ECO:0000259" key="7">
    <source>
        <dbReference type="SMART" id="SM01340"/>
    </source>
</evidence>
<dbReference type="PANTHER" id="PTHR10073:SF12">
    <property type="entry name" value="DNA MISMATCH REPAIR PROTEIN MLH1"/>
    <property type="match status" value="1"/>
</dbReference>
<evidence type="ECO:0000256" key="2">
    <source>
        <dbReference type="ARBA" id="ARBA00022763"/>
    </source>
</evidence>
<feature type="region of interest" description="Disordered" evidence="5">
    <location>
        <begin position="364"/>
        <end position="387"/>
    </location>
</feature>
<evidence type="ECO:0000256" key="4">
    <source>
        <dbReference type="HAMAP-Rule" id="MF_00149"/>
    </source>
</evidence>
<dbReference type="GO" id="GO:0140664">
    <property type="term" value="F:ATP-dependent DNA damage sensor activity"/>
    <property type="evidence" value="ECO:0007669"/>
    <property type="project" value="InterPro"/>
</dbReference>
<dbReference type="InterPro" id="IPR014721">
    <property type="entry name" value="Ribsml_uS5_D2-typ_fold_subgr"/>
</dbReference>
<dbReference type="CDD" id="cd16926">
    <property type="entry name" value="HATPase_MutL-MLH-PMS-like"/>
    <property type="match status" value="1"/>
</dbReference>
<dbReference type="SUPFAM" id="SSF54211">
    <property type="entry name" value="Ribosomal protein S5 domain 2-like"/>
    <property type="match status" value="1"/>
</dbReference>
<evidence type="ECO:0000256" key="1">
    <source>
        <dbReference type="ARBA" id="ARBA00006082"/>
    </source>
</evidence>
<dbReference type="GO" id="GO:0016887">
    <property type="term" value="F:ATP hydrolysis activity"/>
    <property type="evidence" value="ECO:0007669"/>
    <property type="project" value="InterPro"/>
</dbReference>
<protein>
    <recommendedName>
        <fullName evidence="4">DNA mismatch repair protein MutL</fullName>
    </recommendedName>
</protein>
<dbReference type="AlphaFoldDB" id="A0A9D1JIA8"/>
<dbReference type="Proteomes" id="UP000823982">
    <property type="component" value="Unassembled WGS sequence"/>
</dbReference>
<dbReference type="GO" id="GO:0032300">
    <property type="term" value="C:mismatch repair complex"/>
    <property type="evidence" value="ECO:0007669"/>
    <property type="project" value="InterPro"/>
</dbReference>
<dbReference type="GO" id="GO:0004519">
    <property type="term" value="F:endonuclease activity"/>
    <property type="evidence" value="ECO:0007669"/>
    <property type="project" value="UniProtKB-KW"/>
</dbReference>
<name>A0A9D1JIA8_9FIRM</name>
<dbReference type="Gene3D" id="3.30.1540.20">
    <property type="entry name" value="MutL, C-terminal domain, dimerisation subdomain"/>
    <property type="match status" value="1"/>
</dbReference>
<keyword evidence="8" id="KW-0540">Nuclease</keyword>
<reference evidence="8" key="2">
    <citation type="journal article" date="2021" name="PeerJ">
        <title>Extensive microbial diversity within the chicken gut microbiome revealed by metagenomics and culture.</title>
        <authorList>
            <person name="Gilroy R."/>
            <person name="Ravi A."/>
            <person name="Getino M."/>
            <person name="Pursley I."/>
            <person name="Horton D.L."/>
            <person name="Alikhan N.F."/>
            <person name="Baker D."/>
            <person name="Gharbi K."/>
            <person name="Hall N."/>
            <person name="Watson M."/>
            <person name="Adriaenssens E.M."/>
            <person name="Foster-Nyarko E."/>
            <person name="Jarju S."/>
            <person name="Secka A."/>
            <person name="Antonio M."/>
            <person name="Oren A."/>
            <person name="Chaudhuri R.R."/>
            <person name="La Ragione R."/>
            <person name="Hildebrand F."/>
            <person name="Pallen M.J."/>
        </authorList>
    </citation>
    <scope>NUCLEOTIDE SEQUENCE</scope>
    <source>
        <strain evidence="8">CHK157-1446</strain>
    </source>
</reference>
<dbReference type="InterPro" id="IPR013507">
    <property type="entry name" value="DNA_mismatch_S5_2-like"/>
</dbReference>
<dbReference type="SMART" id="SM01340">
    <property type="entry name" value="DNA_mis_repair"/>
    <property type="match status" value="1"/>
</dbReference>
<comment type="similarity">
    <text evidence="1 4">Belongs to the DNA mismatch repair MutL/HexB family.</text>
</comment>
<sequence>MGRIHVLDKSIYELIAAGEVIERPSSAVKELVENAIDAGATSVVIEIKSGGKTYIRVTDNGCGMAKEDVPLAFVRHATSKIGSVEDLDNIATLGFRGEALASICAVSRVEVITKQKGDALGCVYSIEGGEQTHYDDIGCPDGTSVIVRDLFFNVPARQKYLKKDVTEANAIAATLQKLALSNPGVSIKFIRDNKLEFVTAGDGKLLSCIYTILGKEFYTNCIPVDYDYNGIKINGYITKPYSARANRSYQIFFVNSRYVKSSTCLYGLEEAYKGRIMTGKFPGCVLNLTIGSDLVDINSHPAKLEIRFQDEAAVHDAVYFAAKNALMLLDEPYEIEFSTRGLANRLTEEEIFGNVYVSEPSAQLTLNSSSKDESNDENGHESKPSGTFFSLTESMQELFKDYKMPGDAKIAQDDTTTDVHSDADNDVQYHDGESDAKPFDYHDEAYYGNIVHINNIDESNSTDSMPERDGESGGFRFINSASFSSDTGTLEPDTDEIPPIRVIGEAFKTYIIAECGNDILFIDKHAAHERYIYEQIRHRPDALEMQLLVDPISAVLPYETFDALSQHSDECKKLGFGIKFYSAPHVEIYGVPTLLGNDDPVDSIESLSDCFIKGSNDGAQIFDDLYHSIACKAAIKGNSDSTMPELEKLVELVTKDDLRYCPHGRPILTKLTKREIERMFKRIQ</sequence>
<dbReference type="InterPro" id="IPR037198">
    <property type="entry name" value="MutL_C_sf"/>
</dbReference>
<organism evidence="8 9">
    <name type="scientific">Candidatus Faeciplasma gallinarum</name>
    <dbReference type="NCBI Taxonomy" id="2840799"/>
    <lineage>
        <taxon>Bacteria</taxon>
        <taxon>Bacillati</taxon>
        <taxon>Bacillota</taxon>
        <taxon>Clostridia</taxon>
        <taxon>Eubacteriales</taxon>
        <taxon>Oscillospiraceae</taxon>
        <taxon>Oscillospiraceae incertae sedis</taxon>
        <taxon>Candidatus Faeciplasma</taxon>
    </lineage>
</organism>
<feature type="domain" description="MutL C-terminal dimerisation" evidence="6">
    <location>
        <begin position="502"/>
        <end position="641"/>
    </location>
</feature>
<dbReference type="PROSITE" id="PS00058">
    <property type="entry name" value="DNA_MISMATCH_REPAIR_1"/>
    <property type="match status" value="1"/>
</dbReference>
<proteinExistence type="inferred from homology"/>
<dbReference type="GO" id="GO:0005524">
    <property type="term" value="F:ATP binding"/>
    <property type="evidence" value="ECO:0007669"/>
    <property type="project" value="InterPro"/>
</dbReference>
<gene>
    <name evidence="4 8" type="primary">mutL</name>
    <name evidence="8" type="ORF">IAD01_07295</name>
</gene>
<dbReference type="GO" id="GO:0006298">
    <property type="term" value="P:mismatch repair"/>
    <property type="evidence" value="ECO:0007669"/>
    <property type="project" value="UniProtKB-UniRule"/>
</dbReference>
<dbReference type="PANTHER" id="PTHR10073">
    <property type="entry name" value="DNA MISMATCH REPAIR PROTEIN MLH, PMS, MUTL"/>
    <property type="match status" value="1"/>
</dbReference>
<dbReference type="InterPro" id="IPR014762">
    <property type="entry name" value="DNA_mismatch_repair_CS"/>
</dbReference>
<dbReference type="Pfam" id="PF13589">
    <property type="entry name" value="HATPase_c_3"/>
    <property type="match status" value="1"/>
</dbReference>
<feature type="compositionally biased region" description="Basic and acidic residues" evidence="5">
    <location>
        <begin position="370"/>
        <end position="383"/>
    </location>
</feature>